<feature type="compositionally biased region" description="Basic and acidic residues" evidence="1">
    <location>
        <begin position="214"/>
        <end position="246"/>
    </location>
</feature>
<feature type="domain" description="Srp40 C-terminal" evidence="2">
    <location>
        <begin position="428"/>
        <end position="471"/>
    </location>
</feature>
<feature type="compositionally biased region" description="Basic and acidic residues" evidence="1">
    <location>
        <begin position="380"/>
        <end position="390"/>
    </location>
</feature>
<proteinExistence type="predicted"/>
<dbReference type="PANTHER" id="PTHR23216">
    <property type="entry name" value="NUCLEOLAR AND COILED-BODY PHOSPHOPROTEIN 1"/>
    <property type="match status" value="1"/>
</dbReference>
<feature type="compositionally biased region" description="Polar residues" evidence="1">
    <location>
        <begin position="180"/>
        <end position="192"/>
    </location>
</feature>
<feature type="non-terminal residue" evidence="3">
    <location>
        <position position="471"/>
    </location>
</feature>
<feature type="compositionally biased region" description="Basic and acidic residues" evidence="1">
    <location>
        <begin position="117"/>
        <end position="154"/>
    </location>
</feature>
<dbReference type="AlphaFoldDB" id="A0AA38L8E1"/>
<evidence type="ECO:0000259" key="2">
    <source>
        <dbReference type="Pfam" id="PF05022"/>
    </source>
</evidence>
<dbReference type="InterPro" id="IPR039191">
    <property type="entry name" value="Nopp140-like"/>
</dbReference>
<feature type="compositionally biased region" description="Basic and acidic residues" evidence="1">
    <location>
        <begin position="163"/>
        <end position="179"/>
    </location>
</feature>
<reference evidence="3 4" key="1">
    <citation type="journal article" date="2021" name="Nat. Plants">
        <title>The Taxus genome provides insights into paclitaxel biosynthesis.</title>
        <authorList>
            <person name="Xiong X."/>
            <person name="Gou J."/>
            <person name="Liao Q."/>
            <person name="Li Y."/>
            <person name="Zhou Q."/>
            <person name="Bi G."/>
            <person name="Li C."/>
            <person name="Du R."/>
            <person name="Wang X."/>
            <person name="Sun T."/>
            <person name="Guo L."/>
            <person name="Liang H."/>
            <person name="Lu P."/>
            <person name="Wu Y."/>
            <person name="Zhang Z."/>
            <person name="Ro D.K."/>
            <person name="Shang Y."/>
            <person name="Huang S."/>
            <person name="Yan J."/>
        </authorList>
    </citation>
    <scope>NUCLEOTIDE SEQUENCE [LARGE SCALE GENOMIC DNA]</scope>
    <source>
        <strain evidence="3">Ta-2019</strain>
    </source>
</reference>
<protein>
    <recommendedName>
        <fullName evidence="2">Srp40 C-terminal domain-containing protein</fullName>
    </recommendedName>
</protein>
<dbReference type="EMBL" id="JAHRHJ020000005">
    <property type="protein sequence ID" value="KAH9315306.1"/>
    <property type="molecule type" value="Genomic_DNA"/>
</dbReference>
<dbReference type="Pfam" id="PF05022">
    <property type="entry name" value="SRP40_C"/>
    <property type="match status" value="1"/>
</dbReference>
<organism evidence="3 4">
    <name type="scientific">Taxus chinensis</name>
    <name type="common">Chinese yew</name>
    <name type="synonym">Taxus wallichiana var. chinensis</name>
    <dbReference type="NCBI Taxonomy" id="29808"/>
    <lineage>
        <taxon>Eukaryota</taxon>
        <taxon>Viridiplantae</taxon>
        <taxon>Streptophyta</taxon>
        <taxon>Embryophyta</taxon>
        <taxon>Tracheophyta</taxon>
        <taxon>Spermatophyta</taxon>
        <taxon>Pinopsida</taxon>
        <taxon>Pinidae</taxon>
        <taxon>Conifers II</taxon>
        <taxon>Cupressales</taxon>
        <taxon>Taxaceae</taxon>
        <taxon>Taxus</taxon>
    </lineage>
</organism>
<gene>
    <name evidence="3" type="ORF">KI387_023933</name>
</gene>
<dbReference type="Proteomes" id="UP000824469">
    <property type="component" value="Unassembled WGS sequence"/>
</dbReference>
<feature type="compositionally biased region" description="Polar residues" evidence="1">
    <location>
        <begin position="410"/>
        <end position="422"/>
    </location>
</feature>
<keyword evidence="4" id="KW-1185">Reference proteome</keyword>
<feature type="compositionally biased region" description="Basic and acidic residues" evidence="1">
    <location>
        <begin position="349"/>
        <end position="359"/>
    </location>
</feature>
<sequence>KSSWKTQTKDLEDVYNQYSNQDSKKLKKLTIQDRVEGEKNQLSIDDGNNNPKFLEQEFQTKDTNKVVNSKVALSSKGDLKISGVMKLQVYGSDSSFSSCDDAQNELAKSKSKKFKAPGKDIDPDSDKTPKHNSLKLEKYLQKSLEITKEEEEQKKKKKKKKKNTEDKNLIDNDEHKTSTCKENGNSIKNNCKPSKIPSKQIENSSQESLEVLTEEEKKKKNCKDKDLIDNEERKTSTDKSKPSTFLKERDFGKLDKCLLEVLEVPKEKKKKKNFEDKDLIDNNERKTSIERENRNSIKDKKKPLKTSNKLKNILKMNESLQESLELPKKKRKKEHDAKDQDSGENEQISAEKNKKEKKDLKKKLQSSGSNVTNEVAIKNNVKDLAEDSDKSLVVSTPRQNEVKEEEMEANISSNTKQKSGEPTTAKAFQRVKVEEVQFVDPRLQDNSYWAKSGAEIGYGAKAEQVLGQVRG</sequence>
<dbReference type="GO" id="GO:0005730">
    <property type="term" value="C:nucleolus"/>
    <property type="evidence" value="ECO:0007669"/>
    <property type="project" value="InterPro"/>
</dbReference>
<evidence type="ECO:0000313" key="3">
    <source>
        <dbReference type="EMBL" id="KAH9315306.1"/>
    </source>
</evidence>
<feature type="region of interest" description="Disordered" evidence="1">
    <location>
        <begin position="94"/>
        <end position="246"/>
    </location>
</feature>
<evidence type="ECO:0000313" key="4">
    <source>
        <dbReference type="Proteomes" id="UP000824469"/>
    </source>
</evidence>
<comment type="caution">
    <text evidence="3">The sequence shown here is derived from an EMBL/GenBank/DDBJ whole genome shotgun (WGS) entry which is preliminary data.</text>
</comment>
<accession>A0AA38L8E1</accession>
<dbReference type="InterPro" id="IPR007718">
    <property type="entry name" value="Srp40_C"/>
</dbReference>
<feature type="non-terminal residue" evidence="3">
    <location>
        <position position="1"/>
    </location>
</feature>
<dbReference type="OMA" id="NIHDSKD"/>
<dbReference type="PANTHER" id="PTHR23216:SF1">
    <property type="entry name" value="NUCLEOLAR AND COILED-BODY PHOSPHOPROTEIN 1"/>
    <property type="match status" value="1"/>
</dbReference>
<feature type="compositionally biased region" description="Basic and acidic residues" evidence="1">
    <location>
        <begin position="273"/>
        <end position="298"/>
    </location>
</feature>
<name>A0AA38L8E1_TAXCH</name>
<feature type="region of interest" description="Disordered" evidence="1">
    <location>
        <begin position="268"/>
        <end position="424"/>
    </location>
</feature>
<evidence type="ECO:0000256" key="1">
    <source>
        <dbReference type="SAM" id="MobiDB-lite"/>
    </source>
</evidence>